<reference evidence="2 3" key="1">
    <citation type="journal article" date="2023" name="Insect Mol. Biol.">
        <title>Genome sequencing provides insights into the evolution of gene families encoding plant cell wall-degrading enzymes in longhorned beetles.</title>
        <authorList>
            <person name="Shin N.R."/>
            <person name="Okamura Y."/>
            <person name="Kirsch R."/>
            <person name="Pauchet Y."/>
        </authorList>
    </citation>
    <scope>NUCLEOTIDE SEQUENCE [LARGE SCALE GENOMIC DNA]</scope>
    <source>
        <strain evidence="2">EAD_L_NR</strain>
    </source>
</reference>
<proteinExistence type="predicted"/>
<dbReference type="EMBL" id="JANEYG010000058">
    <property type="protein sequence ID" value="KAJ8915079.1"/>
    <property type="molecule type" value="Genomic_DNA"/>
</dbReference>
<comment type="caution">
    <text evidence="2">The sequence shown here is derived from an EMBL/GenBank/DDBJ whole genome shotgun (WGS) entry which is preliminary data.</text>
</comment>
<evidence type="ECO:0000256" key="1">
    <source>
        <dbReference type="SAM" id="MobiDB-lite"/>
    </source>
</evidence>
<keyword evidence="3" id="KW-1185">Reference proteome</keyword>
<dbReference type="Proteomes" id="UP001159042">
    <property type="component" value="Unassembled WGS sequence"/>
</dbReference>
<sequence>MDNQKPLPVFDAPPSRKSVASSTRTSAQFTAQPREEVVLPVFDVLPPQNPIQTQVKQSFLNPQRNHTRKYLYLSLKYNHLQIQN</sequence>
<dbReference type="AlphaFoldDB" id="A0AAV8VLI6"/>
<organism evidence="2 3">
    <name type="scientific">Exocentrus adspersus</name>
    <dbReference type="NCBI Taxonomy" id="1586481"/>
    <lineage>
        <taxon>Eukaryota</taxon>
        <taxon>Metazoa</taxon>
        <taxon>Ecdysozoa</taxon>
        <taxon>Arthropoda</taxon>
        <taxon>Hexapoda</taxon>
        <taxon>Insecta</taxon>
        <taxon>Pterygota</taxon>
        <taxon>Neoptera</taxon>
        <taxon>Endopterygota</taxon>
        <taxon>Coleoptera</taxon>
        <taxon>Polyphaga</taxon>
        <taxon>Cucujiformia</taxon>
        <taxon>Chrysomeloidea</taxon>
        <taxon>Cerambycidae</taxon>
        <taxon>Lamiinae</taxon>
        <taxon>Acanthocinini</taxon>
        <taxon>Exocentrus</taxon>
    </lineage>
</organism>
<feature type="compositionally biased region" description="Polar residues" evidence="1">
    <location>
        <begin position="18"/>
        <end position="30"/>
    </location>
</feature>
<name>A0AAV8VLI6_9CUCU</name>
<protein>
    <submittedName>
        <fullName evidence="2">Uncharacterized protein</fullName>
    </submittedName>
</protein>
<accession>A0AAV8VLI6</accession>
<evidence type="ECO:0000313" key="3">
    <source>
        <dbReference type="Proteomes" id="UP001159042"/>
    </source>
</evidence>
<evidence type="ECO:0000313" key="2">
    <source>
        <dbReference type="EMBL" id="KAJ8915079.1"/>
    </source>
</evidence>
<gene>
    <name evidence="2" type="ORF">NQ315_014334</name>
</gene>
<feature type="region of interest" description="Disordered" evidence="1">
    <location>
        <begin position="1"/>
        <end position="30"/>
    </location>
</feature>